<dbReference type="SMART" id="SM00225">
    <property type="entry name" value="BTB"/>
    <property type="match status" value="1"/>
</dbReference>
<dbReference type="AlphaFoldDB" id="G0NI17"/>
<proteinExistence type="predicted"/>
<dbReference type="OrthoDB" id="5877372at2759"/>
<dbReference type="HOGENOM" id="CLU_064572_0_0_1"/>
<name>G0NI17_CAEBE</name>
<dbReference type="InterPro" id="IPR011333">
    <property type="entry name" value="SKP1/BTB/POZ_sf"/>
</dbReference>
<keyword evidence="3" id="KW-1185">Reference proteome</keyword>
<organism evidence="3">
    <name type="scientific">Caenorhabditis brenneri</name>
    <name type="common">Nematode worm</name>
    <dbReference type="NCBI Taxonomy" id="135651"/>
    <lineage>
        <taxon>Eukaryota</taxon>
        <taxon>Metazoa</taxon>
        <taxon>Ecdysozoa</taxon>
        <taxon>Nematoda</taxon>
        <taxon>Chromadorea</taxon>
        <taxon>Rhabditida</taxon>
        <taxon>Rhabditina</taxon>
        <taxon>Rhabditomorpha</taxon>
        <taxon>Rhabditoidea</taxon>
        <taxon>Rhabditidae</taxon>
        <taxon>Peloderinae</taxon>
        <taxon>Caenorhabditis</taxon>
    </lineage>
</organism>
<gene>
    <name evidence="2" type="ORF">CAEBREN_13126</name>
</gene>
<sequence>MSQPDRDYPQRDNLMTFDNSCPEWFDVELVAEGQSFYVIKGVLAKHSTTFKSLFFGDNQEKNKNKIELVDTGAYEFQLLSECISGCPCVDENTVESIVKMAKKWNTPIAMAQCEEFLMKEPREKMKKCFDIAVQYKMDKLKTKLINDIQTTDELLIIAPTDYETIDAKTLFELLQIFISSLNSAHQQYVMSVNQASDQFFYGLQNGMPFNREGQQNQNPFVVAAAPRPEPEVTNVGDNEAKNPVHPPTPQPVLNNFLPHLQVPIPSPVIRFGELWLQEQERLQQHQP</sequence>
<dbReference type="InterPro" id="IPR000210">
    <property type="entry name" value="BTB/POZ_dom"/>
</dbReference>
<protein>
    <recommendedName>
        <fullName evidence="1">BTB domain-containing protein</fullName>
    </recommendedName>
</protein>
<feature type="domain" description="BTB" evidence="1">
    <location>
        <begin position="25"/>
        <end position="79"/>
    </location>
</feature>
<dbReference type="SUPFAM" id="SSF54695">
    <property type="entry name" value="POZ domain"/>
    <property type="match status" value="1"/>
</dbReference>
<dbReference type="InterPro" id="IPR052664">
    <property type="entry name" value="BTB-MATH_domain_protein"/>
</dbReference>
<dbReference type="Proteomes" id="UP000008068">
    <property type="component" value="Unassembled WGS sequence"/>
</dbReference>
<dbReference type="InParanoid" id="G0NI17"/>
<evidence type="ECO:0000259" key="1">
    <source>
        <dbReference type="PROSITE" id="PS50097"/>
    </source>
</evidence>
<dbReference type="PROSITE" id="PS50097">
    <property type="entry name" value="BTB"/>
    <property type="match status" value="1"/>
</dbReference>
<dbReference type="CDD" id="cd18186">
    <property type="entry name" value="BTB_POZ_ZBTB_KLHL-like"/>
    <property type="match status" value="1"/>
</dbReference>
<evidence type="ECO:0000313" key="2">
    <source>
        <dbReference type="EMBL" id="EGT31640.1"/>
    </source>
</evidence>
<dbReference type="PANTHER" id="PTHR22743">
    <property type="entry name" value="MEPRIN/TRAF-LIKE MATH FAMILY-C.ELEGANS"/>
    <property type="match status" value="1"/>
</dbReference>
<accession>G0NI17</accession>
<evidence type="ECO:0000313" key="3">
    <source>
        <dbReference type="Proteomes" id="UP000008068"/>
    </source>
</evidence>
<dbReference type="Gene3D" id="3.30.710.10">
    <property type="entry name" value="Potassium Channel Kv1.1, Chain A"/>
    <property type="match status" value="1"/>
</dbReference>
<dbReference type="PANTHER" id="PTHR22743:SF165">
    <property type="entry name" value="BTB AND MATH DOMAIN CONTAINING-RELATED"/>
    <property type="match status" value="1"/>
</dbReference>
<dbReference type="Pfam" id="PF00651">
    <property type="entry name" value="BTB"/>
    <property type="match status" value="1"/>
</dbReference>
<reference evidence="3" key="1">
    <citation type="submission" date="2011-07" db="EMBL/GenBank/DDBJ databases">
        <authorList>
            <consortium name="Caenorhabditis brenneri Sequencing and Analysis Consortium"/>
            <person name="Wilson R.K."/>
        </authorList>
    </citation>
    <scope>NUCLEOTIDE SEQUENCE [LARGE SCALE GENOMIC DNA]</scope>
    <source>
        <strain evidence="3">PB2801</strain>
    </source>
</reference>
<dbReference type="EMBL" id="GL379887">
    <property type="protein sequence ID" value="EGT31640.1"/>
    <property type="molecule type" value="Genomic_DNA"/>
</dbReference>